<proteinExistence type="predicted"/>
<comment type="caution">
    <text evidence="2">The sequence shown here is derived from an EMBL/GenBank/DDBJ whole genome shotgun (WGS) entry which is preliminary data.</text>
</comment>
<keyword evidence="1" id="KW-0812">Transmembrane</keyword>
<keyword evidence="1" id="KW-1133">Transmembrane helix</keyword>
<reference evidence="2" key="1">
    <citation type="journal article" date="2015" name="Nature">
        <title>Complex archaea that bridge the gap between prokaryotes and eukaryotes.</title>
        <authorList>
            <person name="Spang A."/>
            <person name="Saw J.H."/>
            <person name="Jorgensen S.L."/>
            <person name="Zaremba-Niedzwiedzka K."/>
            <person name="Martijn J."/>
            <person name="Lind A.E."/>
            <person name="van Eijk R."/>
            <person name="Schleper C."/>
            <person name="Guy L."/>
            <person name="Ettema T.J."/>
        </authorList>
    </citation>
    <scope>NUCLEOTIDE SEQUENCE</scope>
</reference>
<sequence length="123" mass="14043">MASIMIFLSPVLIHVFRKYRINILFKNFNMTIPQIVGTSIVMSLILFITAKQYVSQIERTLDKIRASEVTISLRAPPIISGVEFIIFMVGMVTIMLTIITIPLYFSGKIKIEPKQQHSLDNKN</sequence>
<accession>A0A0F9WBC3</accession>
<dbReference type="AlphaFoldDB" id="A0A0F9WBC3"/>
<feature type="transmembrane region" description="Helical" evidence="1">
    <location>
        <begin position="27"/>
        <end position="50"/>
    </location>
</feature>
<dbReference type="EMBL" id="LAZR01000191">
    <property type="protein sequence ID" value="KKN83081.1"/>
    <property type="molecule type" value="Genomic_DNA"/>
</dbReference>
<keyword evidence="1" id="KW-0472">Membrane</keyword>
<evidence type="ECO:0000313" key="2">
    <source>
        <dbReference type="EMBL" id="KKN83081.1"/>
    </source>
</evidence>
<evidence type="ECO:0000256" key="1">
    <source>
        <dbReference type="SAM" id="Phobius"/>
    </source>
</evidence>
<organism evidence="2">
    <name type="scientific">marine sediment metagenome</name>
    <dbReference type="NCBI Taxonomy" id="412755"/>
    <lineage>
        <taxon>unclassified sequences</taxon>
        <taxon>metagenomes</taxon>
        <taxon>ecological metagenomes</taxon>
    </lineage>
</organism>
<protein>
    <submittedName>
        <fullName evidence="2">Uncharacterized protein</fullName>
    </submittedName>
</protein>
<name>A0A0F9WBC3_9ZZZZ</name>
<gene>
    <name evidence="2" type="ORF">LCGC14_0303470</name>
</gene>
<feature type="transmembrane region" description="Helical" evidence="1">
    <location>
        <begin position="84"/>
        <end position="105"/>
    </location>
</feature>